<dbReference type="EMBL" id="JAIZAY010000013">
    <property type="protein sequence ID" value="KAJ8030354.1"/>
    <property type="molecule type" value="Genomic_DNA"/>
</dbReference>
<proteinExistence type="predicted"/>
<dbReference type="AlphaFoldDB" id="A0A9Q1BPL8"/>
<evidence type="ECO:0000313" key="1">
    <source>
        <dbReference type="EMBL" id="KAJ8030354.1"/>
    </source>
</evidence>
<comment type="caution">
    <text evidence="1">The sequence shown here is derived from an EMBL/GenBank/DDBJ whole genome shotgun (WGS) entry which is preliminary data.</text>
</comment>
<evidence type="ECO:0000313" key="2">
    <source>
        <dbReference type="Proteomes" id="UP001152320"/>
    </source>
</evidence>
<organism evidence="1 2">
    <name type="scientific">Holothuria leucospilota</name>
    <name type="common">Black long sea cucumber</name>
    <name type="synonym">Mertensiothuria leucospilota</name>
    <dbReference type="NCBI Taxonomy" id="206669"/>
    <lineage>
        <taxon>Eukaryota</taxon>
        <taxon>Metazoa</taxon>
        <taxon>Echinodermata</taxon>
        <taxon>Eleutherozoa</taxon>
        <taxon>Echinozoa</taxon>
        <taxon>Holothuroidea</taxon>
        <taxon>Aspidochirotacea</taxon>
        <taxon>Aspidochirotida</taxon>
        <taxon>Holothuriidae</taxon>
        <taxon>Holothuria</taxon>
    </lineage>
</organism>
<accession>A0A9Q1BPL8</accession>
<dbReference type="Proteomes" id="UP001152320">
    <property type="component" value="Chromosome 13"/>
</dbReference>
<reference evidence="1" key="1">
    <citation type="submission" date="2021-10" db="EMBL/GenBank/DDBJ databases">
        <title>Tropical sea cucumber genome reveals ecological adaptation and Cuvierian tubules defense mechanism.</title>
        <authorList>
            <person name="Chen T."/>
        </authorList>
    </citation>
    <scope>NUCLEOTIDE SEQUENCE</scope>
    <source>
        <strain evidence="1">Nanhai2018</strain>
        <tissue evidence="1">Muscle</tissue>
    </source>
</reference>
<keyword evidence="2" id="KW-1185">Reference proteome</keyword>
<gene>
    <name evidence="1" type="ORF">HOLleu_26749</name>
</gene>
<sequence length="53" mass="6061">MSKLIGSKYMVQGKLVGIDTKVLWDTGSQVPIVLTNWLMQHCPHHHIRPVTYC</sequence>
<protein>
    <submittedName>
        <fullName evidence="1">Uncharacterized protein</fullName>
    </submittedName>
</protein>
<name>A0A9Q1BPL8_HOLLE</name>